<dbReference type="EMBL" id="CP048020">
    <property type="protein sequence ID" value="QHX44092.1"/>
    <property type="molecule type" value="Genomic_DNA"/>
</dbReference>
<evidence type="ECO:0000256" key="4">
    <source>
        <dbReference type="ARBA" id="ARBA00022825"/>
    </source>
</evidence>
<feature type="chain" id="PRO_5027031505" evidence="6">
    <location>
        <begin position="25"/>
        <end position="497"/>
    </location>
</feature>
<evidence type="ECO:0000256" key="6">
    <source>
        <dbReference type="SAM" id="SignalP"/>
    </source>
</evidence>
<feature type="signal peptide" evidence="6">
    <location>
        <begin position="1"/>
        <end position="24"/>
    </location>
</feature>
<dbReference type="GO" id="GO:0006508">
    <property type="term" value="P:proteolysis"/>
    <property type="evidence" value="ECO:0007669"/>
    <property type="project" value="UniProtKB-KW"/>
</dbReference>
<keyword evidence="3 5" id="KW-0378">Hydrolase</keyword>
<keyword evidence="6" id="KW-0732">Signal</keyword>
<evidence type="ECO:0000256" key="1">
    <source>
        <dbReference type="ARBA" id="ARBA00009179"/>
    </source>
</evidence>
<dbReference type="KEGG" id="trz:GWP43_12265"/>
<dbReference type="Pfam" id="PF22694">
    <property type="entry name" value="CtpB_N-like"/>
    <property type="match status" value="1"/>
</dbReference>
<keyword evidence="4 5" id="KW-0720">Serine protease</keyword>
<sequence>MKPRKIWIITCLFSVILISTVSYAPSIFAQSQQDRTQSTIPYMQYLQYLNEALQRYYVDEVNPEVLFQGAAEGMLNALKDPYTMYIDNGSLTGVGLQDTTTGYFGGIGITFTKPTASTAERPSYIEVASALEGTPAWKAGIQADDLVTEIEGESTIEMTQADVVAKLRGKIGTSVTVTVRRGKNMEFPVKLVRARIEVPTIKYMKLDKDIGYIRLIEFNPNSSRRIREAMESLQAEGATKLVLDLRNNPGGLITAAVDTASLFIKEGLIVSTKSRIPQNNLEFNKNAAIDAVFADVPLVVLINKGSASASEILAGALKDYKRAYLIGETSYGKGSVQQIFDLTQKDSFKMTTSRYYTPSDANIDKTGIKPDKEAQLFPPLSADDEKQLEKLFKDEKLSNFVKKNKDLTAAQITRYAESLAKEYSLNKELLRILIRQEYNRTHTAPAADIDYDAPLQEAVKILKSGTLPQLLRNSKTVRQMQEEAAQEKAAAKLKKAS</sequence>
<reference evidence="8 9" key="1">
    <citation type="submission" date="2020-01" db="EMBL/GenBank/DDBJ databases">
        <title>Complete genome sequence of a human oral phylogroup 1 Treponema sp. strain ATCC 700766, originally isolated from periodontitis dental plaque.</title>
        <authorList>
            <person name="Chan Y."/>
            <person name="Huo Y.-B."/>
            <person name="Yu X.-L."/>
            <person name="Zeng H."/>
            <person name="Leung W.-K."/>
            <person name="Watt R.M."/>
        </authorList>
    </citation>
    <scope>NUCLEOTIDE SEQUENCE [LARGE SCALE GENOMIC DNA]</scope>
    <source>
        <strain evidence="8 9">OMZ 804</strain>
    </source>
</reference>
<dbReference type="CDD" id="cd07560">
    <property type="entry name" value="Peptidase_S41_CPP"/>
    <property type="match status" value="1"/>
</dbReference>
<dbReference type="InterPro" id="IPR029045">
    <property type="entry name" value="ClpP/crotonase-like_dom_sf"/>
</dbReference>
<evidence type="ECO:0000256" key="3">
    <source>
        <dbReference type="ARBA" id="ARBA00022801"/>
    </source>
</evidence>
<evidence type="ECO:0000259" key="7">
    <source>
        <dbReference type="PROSITE" id="PS50106"/>
    </source>
</evidence>
<dbReference type="Gene3D" id="3.90.226.10">
    <property type="entry name" value="2-enoyl-CoA Hydratase, Chain A, domain 1"/>
    <property type="match status" value="1"/>
</dbReference>
<dbReference type="CDD" id="cd06782">
    <property type="entry name" value="cpPDZ_CPP-like"/>
    <property type="match status" value="1"/>
</dbReference>
<dbReference type="InterPro" id="IPR041489">
    <property type="entry name" value="PDZ_6"/>
</dbReference>
<dbReference type="Gene3D" id="2.30.42.10">
    <property type="match status" value="1"/>
</dbReference>
<dbReference type="SMART" id="SM00228">
    <property type="entry name" value="PDZ"/>
    <property type="match status" value="1"/>
</dbReference>
<evidence type="ECO:0000313" key="9">
    <source>
        <dbReference type="Proteomes" id="UP000464374"/>
    </source>
</evidence>
<dbReference type="GO" id="GO:0030288">
    <property type="term" value="C:outer membrane-bounded periplasmic space"/>
    <property type="evidence" value="ECO:0007669"/>
    <property type="project" value="TreeGrafter"/>
</dbReference>
<dbReference type="PANTHER" id="PTHR32060:SF30">
    <property type="entry name" value="CARBOXY-TERMINAL PROCESSING PROTEASE CTPA"/>
    <property type="match status" value="1"/>
</dbReference>
<dbReference type="PROSITE" id="PS50106">
    <property type="entry name" value="PDZ"/>
    <property type="match status" value="1"/>
</dbReference>
<dbReference type="SUPFAM" id="SSF52096">
    <property type="entry name" value="ClpP/crotonase"/>
    <property type="match status" value="1"/>
</dbReference>
<evidence type="ECO:0000256" key="5">
    <source>
        <dbReference type="RuleBase" id="RU004404"/>
    </source>
</evidence>
<gene>
    <name evidence="8" type="ORF">GWP43_12265</name>
</gene>
<dbReference type="InterPro" id="IPR036034">
    <property type="entry name" value="PDZ_sf"/>
</dbReference>
<name>A0A6P1Y589_9SPIR</name>
<dbReference type="Gene3D" id="3.30.750.44">
    <property type="match status" value="1"/>
</dbReference>
<dbReference type="GO" id="GO:0004175">
    <property type="term" value="F:endopeptidase activity"/>
    <property type="evidence" value="ECO:0007669"/>
    <property type="project" value="TreeGrafter"/>
</dbReference>
<accession>A0A6P1Y589</accession>
<dbReference type="InterPro" id="IPR001478">
    <property type="entry name" value="PDZ"/>
</dbReference>
<protein>
    <submittedName>
        <fullName evidence="8">S41 family peptidase</fullName>
    </submittedName>
</protein>
<dbReference type="RefSeq" id="WP_162664389.1">
    <property type="nucleotide sequence ID" value="NZ_CP048020.1"/>
</dbReference>
<proteinExistence type="inferred from homology"/>
<organism evidence="8 9">
    <name type="scientific">Treponema vincentii</name>
    <dbReference type="NCBI Taxonomy" id="69710"/>
    <lineage>
        <taxon>Bacteria</taxon>
        <taxon>Pseudomonadati</taxon>
        <taxon>Spirochaetota</taxon>
        <taxon>Spirochaetia</taxon>
        <taxon>Spirochaetales</taxon>
        <taxon>Treponemataceae</taxon>
        <taxon>Treponema</taxon>
    </lineage>
</organism>
<feature type="domain" description="PDZ" evidence="7">
    <location>
        <begin position="93"/>
        <end position="183"/>
    </location>
</feature>
<dbReference type="Pfam" id="PF03572">
    <property type="entry name" value="Peptidase_S41"/>
    <property type="match status" value="1"/>
</dbReference>
<dbReference type="InterPro" id="IPR005151">
    <property type="entry name" value="Tail-specific_protease"/>
</dbReference>
<dbReference type="Proteomes" id="UP000464374">
    <property type="component" value="Chromosome"/>
</dbReference>
<dbReference type="GO" id="GO:0007165">
    <property type="term" value="P:signal transduction"/>
    <property type="evidence" value="ECO:0007669"/>
    <property type="project" value="TreeGrafter"/>
</dbReference>
<keyword evidence="2 5" id="KW-0645">Protease</keyword>
<dbReference type="PANTHER" id="PTHR32060">
    <property type="entry name" value="TAIL-SPECIFIC PROTEASE"/>
    <property type="match status" value="1"/>
</dbReference>
<dbReference type="GO" id="GO:0008236">
    <property type="term" value="F:serine-type peptidase activity"/>
    <property type="evidence" value="ECO:0007669"/>
    <property type="project" value="UniProtKB-KW"/>
</dbReference>
<evidence type="ECO:0000256" key="2">
    <source>
        <dbReference type="ARBA" id="ARBA00022670"/>
    </source>
</evidence>
<dbReference type="SUPFAM" id="SSF50156">
    <property type="entry name" value="PDZ domain-like"/>
    <property type="match status" value="1"/>
</dbReference>
<dbReference type="Pfam" id="PF17820">
    <property type="entry name" value="PDZ_6"/>
    <property type="match status" value="1"/>
</dbReference>
<evidence type="ECO:0000313" key="8">
    <source>
        <dbReference type="EMBL" id="QHX44092.1"/>
    </source>
</evidence>
<dbReference type="InterPro" id="IPR004447">
    <property type="entry name" value="Peptidase_S41A"/>
</dbReference>
<dbReference type="AlphaFoldDB" id="A0A6P1Y589"/>
<comment type="similarity">
    <text evidence="1 5">Belongs to the peptidase S41A family.</text>
</comment>
<dbReference type="NCBIfam" id="TIGR00225">
    <property type="entry name" value="prc"/>
    <property type="match status" value="1"/>
</dbReference>
<dbReference type="InterPro" id="IPR055210">
    <property type="entry name" value="CtpA/B_N"/>
</dbReference>
<dbReference type="SMART" id="SM00245">
    <property type="entry name" value="TSPc"/>
    <property type="match status" value="1"/>
</dbReference>